<evidence type="ECO:0000256" key="6">
    <source>
        <dbReference type="ARBA" id="ARBA00022741"/>
    </source>
</evidence>
<evidence type="ECO:0000256" key="10">
    <source>
        <dbReference type="RuleBase" id="RU000384"/>
    </source>
</evidence>
<dbReference type="SUPFAM" id="SSF55931">
    <property type="entry name" value="Glutamine synthetase/guanido kinase"/>
    <property type="match status" value="1"/>
</dbReference>
<gene>
    <name evidence="15" type="ORF">MCHLO_16144</name>
</gene>
<feature type="region of interest" description="Disordered" evidence="12">
    <location>
        <begin position="835"/>
        <end position="858"/>
    </location>
</feature>
<dbReference type="InterPro" id="IPR027302">
    <property type="entry name" value="Gln_synth_N_conserv_site"/>
</dbReference>
<dbReference type="PANTHER" id="PTHR20852:SF57">
    <property type="entry name" value="GLUTAMINE SYNTHETASE 2 CYTOPLASMIC"/>
    <property type="match status" value="1"/>
</dbReference>
<dbReference type="PANTHER" id="PTHR20852">
    <property type="entry name" value="GLUTAMINE SYNTHETASE"/>
    <property type="match status" value="1"/>
</dbReference>
<comment type="catalytic activity">
    <reaction evidence="8 11">
        <text>L-glutamate + NH4(+) + ATP = L-glutamine + ADP + phosphate + H(+)</text>
        <dbReference type="Rhea" id="RHEA:16169"/>
        <dbReference type="ChEBI" id="CHEBI:15378"/>
        <dbReference type="ChEBI" id="CHEBI:28938"/>
        <dbReference type="ChEBI" id="CHEBI:29985"/>
        <dbReference type="ChEBI" id="CHEBI:30616"/>
        <dbReference type="ChEBI" id="CHEBI:43474"/>
        <dbReference type="ChEBI" id="CHEBI:58359"/>
        <dbReference type="ChEBI" id="CHEBI:456216"/>
        <dbReference type="EC" id="6.3.1.2"/>
    </reaction>
</comment>
<feature type="domain" description="GS catalytic" evidence="14">
    <location>
        <begin position="109"/>
        <end position="480"/>
    </location>
</feature>
<dbReference type="InterPro" id="IPR050292">
    <property type="entry name" value="Glutamine_Synthetase"/>
</dbReference>
<evidence type="ECO:0000256" key="3">
    <source>
        <dbReference type="ARBA" id="ARBA00012937"/>
    </source>
</evidence>
<name>A0ABQ0M9K5_MYCCL</name>
<evidence type="ECO:0000256" key="9">
    <source>
        <dbReference type="PROSITE-ProRule" id="PRU01330"/>
    </source>
</evidence>
<dbReference type="InterPro" id="IPR027303">
    <property type="entry name" value="Gln_synth_gly_rich_site"/>
</dbReference>
<dbReference type="SUPFAM" id="SSF54368">
    <property type="entry name" value="Glutamine synthetase, N-terminal domain"/>
    <property type="match status" value="1"/>
</dbReference>
<comment type="similarity">
    <text evidence="1 9 10">Belongs to the glutamine synthetase family.</text>
</comment>
<dbReference type="Pfam" id="PF03951">
    <property type="entry name" value="Gln-synt_N"/>
    <property type="match status" value="1"/>
</dbReference>
<evidence type="ECO:0000256" key="5">
    <source>
        <dbReference type="ARBA" id="ARBA00022598"/>
    </source>
</evidence>
<evidence type="ECO:0000256" key="4">
    <source>
        <dbReference type="ARBA" id="ARBA00021364"/>
    </source>
</evidence>
<dbReference type="Gene3D" id="3.10.20.70">
    <property type="entry name" value="Glutamine synthetase, N-terminal domain"/>
    <property type="match status" value="1"/>
</dbReference>
<dbReference type="SMART" id="SM01230">
    <property type="entry name" value="Gln-synt_C"/>
    <property type="match status" value="1"/>
</dbReference>
<reference evidence="15" key="1">
    <citation type="submission" date="2014-09" db="EMBL/GenBank/DDBJ databases">
        <title>Genome sequence of the luminous mushroom Mycena chlorophos for searching fungal bioluminescence genes.</title>
        <authorList>
            <person name="Tanaka Y."/>
            <person name="Kasuga D."/>
            <person name="Oba Y."/>
            <person name="Hase S."/>
            <person name="Sato K."/>
            <person name="Oba Y."/>
            <person name="Sakakibara Y."/>
        </authorList>
    </citation>
    <scope>NUCLEOTIDE SEQUENCE</scope>
</reference>
<dbReference type="Gene3D" id="3.30.590.10">
    <property type="entry name" value="Glutamine synthetase/guanido kinase, catalytic domain"/>
    <property type="match status" value="1"/>
</dbReference>
<dbReference type="PROSITE" id="PS51987">
    <property type="entry name" value="GS_CATALYTIC"/>
    <property type="match status" value="1"/>
</dbReference>
<proteinExistence type="inferred from homology"/>
<evidence type="ECO:0000313" key="16">
    <source>
        <dbReference type="Proteomes" id="UP000815677"/>
    </source>
</evidence>
<dbReference type="PROSITE" id="PS51986">
    <property type="entry name" value="GS_BETA_GRASP"/>
    <property type="match status" value="1"/>
</dbReference>
<comment type="subunit">
    <text evidence="2">Homooctamer.</text>
</comment>
<dbReference type="InterPro" id="IPR008147">
    <property type="entry name" value="Gln_synt_N"/>
</dbReference>
<evidence type="ECO:0000256" key="12">
    <source>
        <dbReference type="SAM" id="MobiDB-lite"/>
    </source>
</evidence>
<sequence>MAAQLYKNDLLAPYLALPQGEKVQAEYVWIDGDGGLRSKTTTVLKKVTDIAQLRTWDFDGSSTNQAPGHDSDVLLRPVAIFPDPFRGGDNILVLAETYNNDGTPNKTNYRHHAKKVFEQAKSTEPWFGIEQEYTLFDTDGRPYAWPKGGFPGPQGPYYCGAGTGKVVARDLVEAHYRACLYAGINISGINAEVMPSQWEYQVGPCEGISMGDHLWMSRYLLLRIAEQWGIVVSFHPKPLQGDWNGAGCHTNYSTKEMREPGGIKAIEAAIEKLSKKHNEHIAVYGEDNDLRLTGRHETGHISDFSSGVANRGASIRIPRHVAAQGYGYMEDRRPASNIDPYRVTRPKHNGEMSLSHSRLLMPEHDLSFSRSLTEEAGSFKLLELPPELCALIEDSLTPLRFTVKGQSTEDAVLCTPDDKTYTIRSVVLSNNVLVVTADDEGSNGEVVVRDQLTEVLELTPTLPRLEKLTTLLRGREYDDVADSAGMQDDAEPGSRGISYEDARSLIQASDGELARALRERRILDIRGTLRPIAPSYLTAVLETILNHLVAQTWKPGAVPATELSATLADENEISTTVSTQVMTWFGELEDGVWSLDVPGVVREIGLGLLRPYKHDAIIREEFLRKWRLAVGDAFEGSVSLDLLSGNYLETASSGLLDRGDTLTYFPSFELPVDPASRFVDLFLTRQKWKAEDIAPFLSDIALNNKERDKLLLKYTRATNDHGQVHSAMDDQHISAEIKLSLPKFLKIFTGNNMPMAKAMLVAGKWYVALCLGGIRARENSRVVSRVSSSYKDYSTPSKLSELNDFKLAALGIEEKDLRKQVVASLRKAGYVARKTARASDSNAENPEAGPSQPRAAPMTAVEVLTTPTKRKRSKAAAAAVNEFLPAGPKDESQDLGNLEFNEVLDEEVLKTKSTVVNRAPLLTAWATLVAEKVGFQREEALSIASVFTELNAISKGIAIGKYKKSAAAGMEASPKGTQPPLYQNQNSQWRGLSGGKAVQPSTAFSYISRALRQTTPHVIGAMKLLLETYTIQEINAKGWGLYADFRPDVNGWGDRAEVRCSTILGLRKARAKVVEQAPAAPRVEIDSGEDPLSDEPPLKKARGMTLEEYEAALDEDGTFDHVDLDELTGTVAS</sequence>
<keyword evidence="6 11" id="KW-0547">Nucleotide-binding</keyword>
<evidence type="ECO:0000256" key="7">
    <source>
        <dbReference type="ARBA" id="ARBA00022840"/>
    </source>
</evidence>
<evidence type="ECO:0000259" key="14">
    <source>
        <dbReference type="PROSITE" id="PS51987"/>
    </source>
</evidence>
<feature type="domain" description="GS beta-grasp" evidence="13">
    <location>
        <begin position="23"/>
        <end position="102"/>
    </location>
</feature>
<evidence type="ECO:0000259" key="13">
    <source>
        <dbReference type="PROSITE" id="PS51986"/>
    </source>
</evidence>
<keyword evidence="7 11" id="KW-0067">ATP-binding</keyword>
<evidence type="ECO:0000256" key="2">
    <source>
        <dbReference type="ARBA" id="ARBA00011823"/>
    </source>
</evidence>
<dbReference type="InterPro" id="IPR014746">
    <property type="entry name" value="Gln_synth/guanido_kin_cat_dom"/>
</dbReference>
<evidence type="ECO:0000256" key="11">
    <source>
        <dbReference type="RuleBase" id="RU004356"/>
    </source>
</evidence>
<dbReference type="Pfam" id="PF00120">
    <property type="entry name" value="Gln-synt_C"/>
    <property type="match status" value="1"/>
</dbReference>
<dbReference type="Pfam" id="PF09724">
    <property type="entry name" value="Dcc1"/>
    <property type="match status" value="1"/>
</dbReference>
<keyword evidence="5 11" id="KW-0436">Ligase</keyword>
<dbReference type="InterPro" id="IPR019128">
    <property type="entry name" value="Dcc1"/>
</dbReference>
<organism evidence="15 16">
    <name type="scientific">Mycena chlorophos</name>
    <name type="common">Agaric fungus</name>
    <name type="synonym">Agaricus chlorophos</name>
    <dbReference type="NCBI Taxonomy" id="658473"/>
    <lineage>
        <taxon>Eukaryota</taxon>
        <taxon>Fungi</taxon>
        <taxon>Dikarya</taxon>
        <taxon>Basidiomycota</taxon>
        <taxon>Agaricomycotina</taxon>
        <taxon>Agaricomycetes</taxon>
        <taxon>Agaricomycetidae</taxon>
        <taxon>Agaricales</taxon>
        <taxon>Marasmiineae</taxon>
        <taxon>Mycenaceae</taxon>
        <taxon>Mycena</taxon>
    </lineage>
</organism>
<dbReference type="EC" id="6.3.1.2" evidence="3 11"/>
<dbReference type="PROSITE" id="PS00180">
    <property type="entry name" value="GLNA_1"/>
    <property type="match status" value="1"/>
</dbReference>
<keyword evidence="16" id="KW-1185">Reference proteome</keyword>
<dbReference type="InterPro" id="IPR036651">
    <property type="entry name" value="Gln_synt_N_sf"/>
</dbReference>
<protein>
    <recommendedName>
        <fullName evidence="4 11">Glutamine synthetase</fullName>
        <ecNumber evidence="3 11">6.3.1.2</ecNumber>
    </recommendedName>
</protein>
<dbReference type="Proteomes" id="UP000815677">
    <property type="component" value="Unassembled WGS sequence"/>
</dbReference>
<evidence type="ECO:0000313" key="15">
    <source>
        <dbReference type="EMBL" id="GAT59927.1"/>
    </source>
</evidence>
<accession>A0ABQ0M9K5</accession>
<dbReference type="EMBL" id="DF849927">
    <property type="protein sequence ID" value="GAT59927.1"/>
    <property type="molecule type" value="Genomic_DNA"/>
</dbReference>
<dbReference type="InterPro" id="IPR008146">
    <property type="entry name" value="Gln_synth_cat_dom"/>
</dbReference>
<evidence type="ECO:0000256" key="1">
    <source>
        <dbReference type="ARBA" id="ARBA00009897"/>
    </source>
</evidence>
<evidence type="ECO:0000256" key="8">
    <source>
        <dbReference type="ARBA" id="ARBA00049436"/>
    </source>
</evidence>
<dbReference type="PROSITE" id="PS00181">
    <property type="entry name" value="GLNA_ATP"/>
    <property type="match status" value="1"/>
</dbReference>